<feature type="compositionally biased region" description="Basic and acidic residues" evidence="5">
    <location>
        <begin position="161"/>
        <end position="181"/>
    </location>
</feature>
<dbReference type="InParanoid" id="A0A2V0NXW0"/>
<dbReference type="PANTHER" id="PTHR12903">
    <property type="entry name" value="MITOCHONDRIAL RIBOSOMAL PROTEIN L24"/>
    <property type="match status" value="1"/>
</dbReference>
<dbReference type="NCBIfam" id="TIGR01079">
    <property type="entry name" value="rplX_bact"/>
    <property type="match status" value="1"/>
</dbReference>
<dbReference type="AlphaFoldDB" id="A0A2V0NXW0"/>
<feature type="region of interest" description="Disordered" evidence="5">
    <location>
        <begin position="158"/>
        <end position="192"/>
    </location>
</feature>
<dbReference type="GO" id="GO:0006412">
    <property type="term" value="P:translation"/>
    <property type="evidence" value="ECO:0007669"/>
    <property type="project" value="InterPro"/>
</dbReference>
<dbReference type="EMBL" id="BDRX01000032">
    <property type="protein sequence ID" value="GBF92468.1"/>
    <property type="molecule type" value="Genomic_DNA"/>
</dbReference>
<dbReference type="InterPro" id="IPR005824">
    <property type="entry name" value="KOW"/>
</dbReference>
<dbReference type="InterPro" id="IPR014722">
    <property type="entry name" value="Rib_uL2_dom2"/>
</dbReference>
<evidence type="ECO:0000256" key="3">
    <source>
        <dbReference type="ARBA" id="ARBA00023274"/>
    </source>
</evidence>
<dbReference type="CDD" id="cd06089">
    <property type="entry name" value="KOW_RPL26"/>
    <property type="match status" value="1"/>
</dbReference>
<keyword evidence="2 4" id="KW-0689">Ribosomal protein</keyword>
<dbReference type="STRING" id="307507.A0A2V0NXW0"/>
<dbReference type="Pfam" id="PF00467">
    <property type="entry name" value="KOW"/>
    <property type="match status" value="1"/>
</dbReference>
<feature type="domain" description="KOW" evidence="6">
    <location>
        <begin position="70"/>
        <end position="97"/>
    </location>
</feature>
<comment type="caution">
    <text evidence="7">The sequence shown here is derived from an EMBL/GenBank/DDBJ whole genome shotgun (WGS) entry which is preliminary data.</text>
</comment>
<protein>
    <submittedName>
        <fullName evidence="7">50S ribosomal protein, chloroplastic</fullName>
    </submittedName>
</protein>
<keyword evidence="3 4" id="KW-0687">Ribonucleoprotein</keyword>
<sequence length="192" mass="20507">MASATMHSSFAGASLRGARAAFGARAPVAPSRGGLVIVAGYNNMVKLGGGKKWERQELTPNGKPVKTPMHVKKGDVVQVIAGEDKGAVGEIEKVLTKKGLVVVKGVNIKPRSRDEQGQQKRVESPIHHSNVMHYSQEKAVRSRIGFKVTADGKKVRYLLKTGEEVPERSFDKTPKDKKEEGGDASGPAAPSA</sequence>
<evidence type="ECO:0000256" key="4">
    <source>
        <dbReference type="RuleBase" id="RU003477"/>
    </source>
</evidence>
<dbReference type="FunCoup" id="A0A2V0NXW0">
    <property type="interactions" value="607"/>
</dbReference>
<dbReference type="Gene3D" id="2.30.30.30">
    <property type="match status" value="1"/>
</dbReference>
<gene>
    <name evidence="7" type="ORF">Rsub_04572</name>
</gene>
<dbReference type="HAMAP" id="MF_01326_B">
    <property type="entry name" value="Ribosomal_uL24_B"/>
    <property type="match status" value="1"/>
</dbReference>
<dbReference type="Pfam" id="PF17136">
    <property type="entry name" value="ribosomal_L24"/>
    <property type="match status" value="1"/>
</dbReference>
<dbReference type="GO" id="GO:0003723">
    <property type="term" value="F:RNA binding"/>
    <property type="evidence" value="ECO:0007669"/>
    <property type="project" value="InterPro"/>
</dbReference>
<comment type="similarity">
    <text evidence="1 4">Belongs to the universal ribosomal protein uL24 family.</text>
</comment>
<evidence type="ECO:0000256" key="5">
    <source>
        <dbReference type="SAM" id="MobiDB-lite"/>
    </source>
</evidence>
<reference evidence="7 8" key="1">
    <citation type="journal article" date="2018" name="Sci. Rep.">
        <title>Raphidocelis subcapitata (=Pseudokirchneriella subcapitata) provides an insight into genome evolution and environmental adaptations in the Sphaeropleales.</title>
        <authorList>
            <person name="Suzuki S."/>
            <person name="Yamaguchi H."/>
            <person name="Nakajima N."/>
            <person name="Kawachi M."/>
        </authorList>
    </citation>
    <scope>NUCLEOTIDE SEQUENCE [LARGE SCALE GENOMIC DNA]</scope>
    <source>
        <strain evidence="7 8">NIES-35</strain>
    </source>
</reference>
<dbReference type="GO" id="GO:1990904">
    <property type="term" value="C:ribonucleoprotein complex"/>
    <property type="evidence" value="ECO:0007669"/>
    <property type="project" value="UniProtKB-KW"/>
</dbReference>
<evidence type="ECO:0000313" key="7">
    <source>
        <dbReference type="EMBL" id="GBF92468.1"/>
    </source>
</evidence>
<dbReference type="InterPro" id="IPR041988">
    <property type="entry name" value="Ribosomal_uL24_KOW"/>
</dbReference>
<dbReference type="SMART" id="SM00739">
    <property type="entry name" value="KOW"/>
    <property type="match status" value="1"/>
</dbReference>
<dbReference type="InterPro" id="IPR057264">
    <property type="entry name" value="Ribosomal_uL24_C"/>
</dbReference>
<accession>A0A2V0NXW0</accession>
<keyword evidence="8" id="KW-1185">Reference proteome</keyword>
<dbReference type="InterPro" id="IPR003256">
    <property type="entry name" value="Ribosomal_uL24"/>
</dbReference>
<proteinExistence type="inferred from homology"/>
<evidence type="ECO:0000313" key="8">
    <source>
        <dbReference type="Proteomes" id="UP000247498"/>
    </source>
</evidence>
<dbReference type="InterPro" id="IPR008991">
    <property type="entry name" value="Translation_prot_SH3-like_sf"/>
</dbReference>
<organism evidence="7 8">
    <name type="scientific">Raphidocelis subcapitata</name>
    <dbReference type="NCBI Taxonomy" id="307507"/>
    <lineage>
        <taxon>Eukaryota</taxon>
        <taxon>Viridiplantae</taxon>
        <taxon>Chlorophyta</taxon>
        <taxon>core chlorophytes</taxon>
        <taxon>Chlorophyceae</taxon>
        <taxon>CS clade</taxon>
        <taxon>Sphaeropleales</taxon>
        <taxon>Selenastraceae</taxon>
        <taxon>Raphidocelis</taxon>
    </lineage>
</organism>
<dbReference type="Proteomes" id="UP000247498">
    <property type="component" value="Unassembled WGS sequence"/>
</dbReference>
<dbReference type="PROSITE" id="PS01108">
    <property type="entry name" value="RIBOSOMAL_L24"/>
    <property type="match status" value="1"/>
</dbReference>
<name>A0A2V0NXW0_9CHLO</name>
<dbReference type="SUPFAM" id="SSF50104">
    <property type="entry name" value="Translation proteins SH3-like domain"/>
    <property type="match status" value="1"/>
</dbReference>
<dbReference type="GO" id="GO:0003735">
    <property type="term" value="F:structural constituent of ribosome"/>
    <property type="evidence" value="ECO:0007669"/>
    <property type="project" value="InterPro"/>
</dbReference>
<dbReference type="InterPro" id="IPR005825">
    <property type="entry name" value="Ribosomal_uL24_CS"/>
</dbReference>
<evidence type="ECO:0000256" key="1">
    <source>
        <dbReference type="ARBA" id="ARBA00010618"/>
    </source>
</evidence>
<dbReference type="OrthoDB" id="359154at2759"/>
<dbReference type="GO" id="GO:0005840">
    <property type="term" value="C:ribosome"/>
    <property type="evidence" value="ECO:0007669"/>
    <property type="project" value="UniProtKB-KW"/>
</dbReference>
<evidence type="ECO:0000259" key="6">
    <source>
        <dbReference type="SMART" id="SM00739"/>
    </source>
</evidence>
<evidence type="ECO:0000256" key="2">
    <source>
        <dbReference type="ARBA" id="ARBA00022980"/>
    </source>
</evidence>